<sequence>MLTIKASDLKFKYPRDTARRNEPKFSGLPDPATFNRNDLYEVLPMMAAAMDELGSVDGEVLHLLEDILNTMPGFIVSREEVFNYLTGCAREVLY</sequence>
<dbReference type="EMBL" id="OW150024">
    <property type="protein sequence ID" value="CAH2029871.1"/>
    <property type="molecule type" value="Genomic_DNA"/>
</dbReference>
<dbReference type="Proteomes" id="UP001295463">
    <property type="component" value="Chromosome"/>
</dbReference>
<evidence type="ECO:0000313" key="2">
    <source>
        <dbReference type="Proteomes" id="UP001295463"/>
    </source>
</evidence>
<evidence type="ECO:0000313" key="1">
    <source>
        <dbReference type="EMBL" id="CAH2029871.1"/>
    </source>
</evidence>
<dbReference type="RefSeq" id="WP_305730851.1">
    <property type="nucleotide sequence ID" value="NZ_OW150024.1"/>
</dbReference>
<keyword evidence="2" id="KW-1185">Reference proteome</keyword>
<gene>
    <name evidence="1" type="ORF">GEAMG1_0049</name>
</gene>
<accession>A0ABM9D3Q0</accession>
<organism evidence="1 2">
    <name type="scientific">Trichlorobacter ammonificans</name>
    <dbReference type="NCBI Taxonomy" id="2916410"/>
    <lineage>
        <taxon>Bacteria</taxon>
        <taxon>Pseudomonadati</taxon>
        <taxon>Thermodesulfobacteriota</taxon>
        <taxon>Desulfuromonadia</taxon>
        <taxon>Geobacterales</taxon>
        <taxon>Geobacteraceae</taxon>
        <taxon>Trichlorobacter</taxon>
    </lineage>
</organism>
<reference evidence="1 2" key="1">
    <citation type="submission" date="2022-03" db="EMBL/GenBank/DDBJ databases">
        <authorList>
            <person name="Koch H."/>
        </authorList>
    </citation>
    <scope>NUCLEOTIDE SEQUENCE [LARGE SCALE GENOMIC DNA]</scope>
    <source>
        <strain evidence="1 2">G1</strain>
    </source>
</reference>
<name>A0ABM9D3Q0_9BACT</name>
<protein>
    <submittedName>
        <fullName evidence="1">Uncharacterized protein</fullName>
    </submittedName>
</protein>
<proteinExistence type="predicted"/>